<feature type="non-terminal residue" evidence="1">
    <location>
        <position position="1"/>
    </location>
</feature>
<evidence type="ECO:0000313" key="2">
    <source>
        <dbReference type="Proteomes" id="UP001352852"/>
    </source>
</evidence>
<evidence type="ECO:0000313" key="1">
    <source>
        <dbReference type="EMBL" id="MED6295579.1"/>
    </source>
</evidence>
<gene>
    <name evidence="1" type="ORF">CHARACLAT_033192</name>
</gene>
<protein>
    <submittedName>
        <fullName evidence="1">Uncharacterized protein</fullName>
    </submittedName>
</protein>
<reference evidence="1 2" key="1">
    <citation type="submission" date="2021-06" db="EMBL/GenBank/DDBJ databases">
        <authorList>
            <person name="Palmer J.M."/>
        </authorList>
    </citation>
    <scope>NUCLEOTIDE SEQUENCE [LARGE SCALE GENOMIC DNA]</scope>
    <source>
        <strain evidence="1 2">CL_MEX2019</strain>
        <tissue evidence="1">Muscle</tissue>
    </source>
</reference>
<comment type="caution">
    <text evidence="1">The sequence shown here is derived from an EMBL/GenBank/DDBJ whole genome shotgun (WGS) entry which is preliminary data.</text>
</comment>
<dbReference type="EMBL" id="JAHUTJ010080456">
    <property type="protein sequence ID" value="MED6295579.1"/>
    <property type="molecule type" value="Genomic_DNA"/>
</dbReference>
<keyword evidence="2" id="KW-1185">Reference proteome</keyword>
<accession>A0ABU7F8F6</accession>
<proteinExistence type="predicted"/>
<organism evidence="1 2">
    <name type="scientific">Characodon lateralis</name>
    <dbReference type="NCBI Taxonomy" id="208331"/>
    <lineage>
        <taxon>Eukaryota</taxon>
        <taxon>Metazoa</taxon>
        <taxon>Chordata</taxon>
        <taxon>Craniata</taxon>
        <taxon>Vertebrata</taxon>
        <taxon>Euteleostomi</taxon>
        <taxon>Actinopterygii</taxon>
        <taxon>Neopterygii</taxon>
        <taxon>Teleostei</taxon>
        <taxon>Neoteleostei</taxon>
        <taxon>Acanthomorphata</taxon>
        <taxon>Ovalentaria</taxon>
        <taxon>Atherinomorphae</taxon>
        <taxon>Cyprinodontiformes</taxon>
        <taxon>Goodeidae</taxon>
        <taxon>Characodon</taxon>
    </lineage>
</organism>
<dbReference type="Proteomes" id="UP001352852">
    <property type="component" value="Unassembled WGS sequence"/>
</dbReference>
<name>A0ABU7F8F6_9TELE</name>
<sequence>ENFTGRPLTLTLLLTSHRLFYLAPQRTILSQRSVVRFHKFIKTNLNSERRHHTYTGTWKRLCVVSFGGAPQYLYIPLAAMQYTYTIILSVDVSPQQYNSSLCPNKECFWLFSSSLSSPIFFTPIR</sequence>